<protein>
    <recommendedName>
        <fullName evidence="4">Secreted protein</fullName>
    </recommendedName>
</protein>
<keyword evidence="3" id="KW-1185">Reference proteome</keyword>
<dbReference type="Proteomes" id="UP000608955">
    <property type="component" value="Unassembled WGS sequence"/>
</dbReference>
<reference evidence="2" key="2">
    <citation type="submission" date="2020-09" db="EMBL/GenBank/DDBJ databases">
        <authorList>
            <person name="Sun Q."/>
            <person name="Ohkuma M."/>
        </authorList>
    </citation>
    <scope>NUCLEOTIDE SEQUENCE</scope>
    <source>
        <strain evidence="2">JCM 4654</strain>
    </source>
</reference>
<feature type="region of interest" description="Disordered" evidence="1">
    <location>
        <begin position="55"/>
        <end position="79"/>
    </location>
</feature>
<gene>
    <name evidence="2" type="ORF">GCM10010508_63780</name>
</gene>
<reference evidence="2" key="1">
    <citation type="journal article" date="2014" name="Int. J. Syst. Evol. Microbiol.">
        <title>Complete genome sequence of Corynebacterium casei LMG S-19264T (=DSM 44701T), isolated from a smear-ripened cheese.</title>
        <authorList>
            <consortium name="US DOE Joint Genome Institute (JGI-PGF)"/>
            <person name="Walter F."/>
            <person name="Albersmeier A."/>
            <person name="Kalinowski J."/>
            <person name="Ruckert C."/>
        </authorList>
    </citation>
    <scope>NUCLEOTIDE SEQUENCE</scope>
    <source>
        <strain evidence="2">JCM 4654</strain>
    </source>
</reference>
<dbReference type="AlphaFoldDB" id="A0A918YA91"/>
<dbReference type="EMBL" id="BMVF01000026">
    <property type="protein sequence ID" value="GHD96170.1"/>
    <property type="molecule type" value="Genomic_DNA"/>
</dbReference>
<name>A0A918YA91_9ACTN</name>
<evidence type="ECO:0000256" key="1">
    <source>
        <dbReference type="SAM" id="MobiDB-lite"/>
    </source>
</evidence>
<comment type="caution">
    <text evidence="2">The sequence shown here is derived from an EMBL/GenBank/DDBJ whole genome shotgun (WGS) entry which is preliminary data.</text>
</comment>
<feature type="compositionally biased region" description="Low complexity" evidence="1">
    <location>
        <begin position="62"/>
        <end position="77"/>
    </location>
</feature>
<sequence>MLATPPAQPSRETLLVQHSAVPELAHTHTRPIHWVATAAAVAGVIALSPLLQPGSATAAQSAGGPAPKPARAAAAPPSTTGVTFPVQCGPLKPVVVKKASGDLDGDGRPETVAVVHCDGSMGTPPDGVYVLTGAAGATTPRVVATLVAPKDRYTVTDFAVRDGAVTATLLGYSSSDVPNCCPDLKEGVKWQWRNGAFVRSTPGRARGV</sequence>
<evidence type="ECO:0008006" key="4">
    <source>
        <dbReference type="Google" id="ProtNLM"/>
    </source>
</evidence>
<evidence type="ECO:0000313" key="2">
    <source>
        <dbReference type="EMBL" id="GHD96170.1"/>
    </source>
</evidence>
<organism evidence="2 3">
    <name type="scientific">Streptomyces naganishii JCM 4654</name>
    <dbReference type="NCBI Taxonomy" id="1306179"/>
    <lineage>
        <taxon>Bacteria</taxon>
        <taxon>Bacillati</taxon>
        <taxon>Actinomycetota</taxon>
        <taxon>Actinomycetes</taxon>
        <taxon>Kitasatosporales</taxon>
        <taxon>Streptomycetaceae</taxon>
        <taxon>Streptomyces</taxon>
    </lineage>
</organism>
<evidence type="ECO:0000313" key="3">
    <source>
        <dbReference type="Proteomes" id="UP000608955"/>
    </source>
</evidence>
<accession>A0A918YA91</accession>
<proteinExistence type="predicted"/>